<dbReference type="KEGG" id="aca:ACP_2089"/>
<dbReference type="Proteomes" id="UP000002207">
    <property type="component" value="Chromosome"/>
</dbReference>
<evidence type="ECO:0000256" key="1">
    <source>
        <dbReference type="SAM" id="MobiDB-lite"/>
    </source>
</evidence>
<dbReference type="EMBL" id="CP001472">
    <property type="protein sequence ID" value="ACO33965.1"/>
    <property type="molecule type" value="Genomic_DNA"/>
</dbReference>
<evidence type="ECO:0000313" key="3">
    <source>
        <dbReference type="Proteomes" id="UP000002207"/>
    </source>
</evidence>
<evidence type="ECO:0000313" key="2">
    <source>
        <dbReference type="EMBL" id="ACO33965.1"/>
    </source>
</evidence>
<dbReference type="AlphaFoldDB" id="C1F926"/>
<sequence length="47" mass="5204">MMHVLLLPFLDVSHPVEGAEESAAGSEIHSHKTMRPAPFFKGRARMS</sequence>
<dbReference type="HOGENOM" id="CLU_3163459_0_0_0"/>
<accession>C1F926</accession>
<feature type="region of interest" description="Disordered" evidence="1">
    <location>
        <begin position="21"/>
        <end position="47"/>
    </location>
</feature>
<gene>
    <name evidence="2" type="ordered locus">ACP_2089</name>
</gene>
<protein>
    <submittedName>
        <fullName evidence="2">Uncharacterized protein</fullName>
    </submittedName>
</protein>
<reference evidence="2 3" key="1">
    <citation type="journal article" date="2009" name="Appl. Environ. Microbiol.">
        <title>Three genomes from the phylum Acidobacteria provide insight into the lifestyles of these microorganisms in soils.</title>
        <authorList>
            <person name="Ward N.L."/>
            <person name="Challacombe J.F."/>
            <person name="Janssen P.H."/>
            <person name="Henrissat B."/>
            <person name="Coutinho P.M."/>
            <person name="Wu M."/>
            <person name="Xie G."/>
            <person name="Haft D.H."/>
            <person name="Sait M."/>
            <person name="Badger J."/>
            <person name="Barabote R.D."/>
            <person name="Bradley B."/>
            <person name="Brettin T.S."/>
            <person name="Brinkac L.M."/>
            <person name="Bruce D."/>
            <person name="Creasy T."/>
            <person name="Daugherty S.C."/>
            <person name="Davidsen T.M."/>
            <person name="DeBoy R.T."/>
            <person name="Detter J.C."/>
            <person name="Dodson R.J."/>
            <person name="Durkin A.S."/>
            <person name="Ganapathy A."/>
            <person name="Gwinn-Giglio M."/>
            <person name="Han C.S."/>
            <person name="Khouri H."/>
            <person name="Kiss H."/>
            <person name="Kothari S.P."/>
            <person name="Madupu R."/>
            <person name="Nelson K.E."/>
            <person name="Nelson W.C."/>
            <person name="Paulsen I."/>
            <person name="Penn K."/>
            <person name="Ren Q."/>
            <person name="Rosovitz M.J."/>
            <person name="Selengut J.D."/>
            <person name="Shrivastava S."/>
            <person name="Sullivan S.A."/>
            <person name="Tapia R."/>
            <person name="Thompson L.S."/>
            <person name="Watkins K.L."/>
            <person name="Yang Q."/>
            <person name="Yu C."/>
            <person name="Zafar N."/>
            <person name="Zhou L."/>
            <person name="Kuske C.R."/>
        </authorList>
    </citation>
    <scope>NUCLEOTIDE SEQUENCE [LARGE SCALE GENOMIC DNA]</scope>
    <source>
        <strain evidence="3">ATCC 51196 / DSM 11244 / BCRC 80197 / JCM 7670 / NBRC 15755 / NCIMB 13165 / 161</strain>
    </source>
</reference>
<keyword evidence="3" id="KW-1185">Reference proteome</keyword>
<proteinExistence type="predicted"/>
<organism evidence="2 3">
    <name type="scientific">Acidobacterium capsulatum (strain ATCC 51196 / DSM 11244 / BCRC 80197 / JCM 7670 / NBRC 15755 / NCIMB 13165 / 161)</name>
    <dbReference type="NCBI Taxonomy" id="240015"/>
    <lineage>
        <taxon>Bacteria</taxon>
        <taxon>Pseudomonadati</taxon>
        <taxon>Acidobacteriota</taxon>
        <taxon>Terriglobia</taxon>
        <taxon>Terriglobales</taxon>
        <taxon>Acidobacteriaceae</taxon>
        <taxon>Acidobacterium</taxon>
    </lineage>
</organism>
<name>C1F926_ACIC5</name>
<dbReference type="InParanoid" id="C1F926"/>